<evidence type="ECO:0000256" key="1">
    <source>
        <dbReference type="ARBA" id="ARBA00022737"/>
    </source>
</evidence>
<evidence type="ECO:0000256" key="3">
    <source>
        <dbReference type="PROSITE-ProRule" id="PRU00023"/>
    </source>
</evidence>
<protein>
    <submittedName>
        <fullName evidence="5">Ankyrin repeat domain-containing protein</fullName>
    </submittedName>
</protein>
<feature type="repeat" description="ANK" evidence="3">
    <location>
        <begin position="76"/>
        <end position="108"/>
    </location>
</feature>
<dbReference type="SUPFAM" id="SSF48403">
    <property type="entry name" value="Ankyrin repeat"/>
    <property type="match status" value="1"/>
</dbReference>
<dbReference type="Gene3D" id="1.25.40.20">
    <property type="entry name" value="Ankyrin repeat-containing domain"/>
    <property type="match status" value="2"/>
</dbReference>
<dbReference type="Proteomes" id="UP000316726">
    <property type="component" value="Chromosome 10"/>
</dbReference>
<dbReference type="GO" id="GO:0004842">
    <property type="term" value="F:ubiquitin-protein transferase activity"/>
    <property type="evidence" value="ECO:0007669"/>
    <property type="project" value="TreeGrafter"/>
</dbReference>
<name>A0A5B8MST8_9CHLO</name>
<dbReference type="AlphaFoldDB" id="A0A5B8MST8"/>
<keyword evidence="1" id="KW-0677">Repeat</keyword>
<dbReference type="PROSITE" id="PS50297">
    <property type="entry name" value="ANK_REP_REGION"/>
    <property type="match status" value="2"/>
</dbReference>
<dbReference type="OrthoDB" id="566830at2759"/>
<gene>
    <name evidence="5" type="ORF">A3770_10p59440</name>
</gene>
<dbReference type="SMART" id="SM00248">
    <property type="entry name" value="ANK"/>
    <property type="match status" value="3"/>
</dbReference>
<dbReference type="PROSITE" id="PS50088">
    <property type="entry name" value="ANK_REPEAT"/>
    <property type="match status" value="2"/>
</dbReference>
<dbReference type="PRINTS" id="PR01415">
    <property type="entry name" value="ANKYRIN"/>
</dbReference>
<dbReference type="PANTHER" id="PTHR24171:SF8">
    <property type="entry name" value="BRCA1-ASSOCIATED RING DOMAIN PROTEIN 1"/>
    <property type="match status" value="1"/>
</dbReference>
<proteinExistence type="predicted"/>
<dbReference type="STRING" id="1764295.A0A5B8MST8"/>
<dbReference type="PANTHER" id="PTHR24171">
    <property type="entry name" value="ANKYRIN REPEAT DOMAIN-CONTAINING PROTEIN 39-RELATED"/>
    <property type="match status" value="1"/>
</dbReference>
<keyword evidence="6" id="KW-1185">Reference proteome</keyword>
<dbReference type="InterPro" id="IPR036770">
    <property type="entry name" value="Ankyrin_rpt-contain_sf"/>
</dbReference>
<evidence type="ECO:0000256" key="2">
    <source>
        <dbReference type="ARBA" id="ARBA00023043"/>
    </source>
</evidence>
<evidence type="ECO:0000313" key="6">
    <source>
        <dbReference type="Proteomes" id="UP000316726"/>
    </source>
</evidence>
<evidence type="ECO:0000256" key="4">
    <source>
        <dbReference type="SAM" id="MobiDB-lite"/>
    </source>
</evidence>
<feature type="region of interest" description="Disordered" evidence="4">
    <location>
        <begin position="129"/>
        <end position="161"/>
    </location>
</feature>
<dbReference type="EMBL" id="CP031043">
    <property type="protein sequence ID" value="QDZ23426.1"/>
    <property type="molecule type" value="Genomic_DNA"/>
</dbReference>
<dbReference type="Pfam" id="PF12796">
    <property type="entry name" value="Ank_2"/>
    <property type="match status" value="1"/>
</dbReference>
<dbReference type="InterPro" id="IPR002110">
    <property type="entry name" value="Ankyrin_rpt"/>
</dbReference>
<feature type="repeat" description="ANK" evidence="3">
    <location>
        <begin position="43"/>
        <end position="75"/>
    </location>
</feature>
<sequence length="161" mass="17377">MAGSGEEAMSEGIALLVDGCRYGDREDVCTALKSVSPNSVDEFGRNGIHMAAANGHVEIVKLLVEAGADVGTENAEGSTPLHWACLNGHVGIVDYLLDKGAKLSACNKAGKTPFDEALLRSQKEVLDYLEERHDREGGDDDDEEDPEKDIDEVEEFKIISE</sequence>
<reference evidence="5 6" key="1">
    <citation type="submission" date="2018-07" db="EMBL/GenBank/DDBJ databases">
        <title>The complete nuclear genome of the prasinophyte Chloropicon primus (CCMP1205).</title>
        <authorList>
            <person name="Pombert J.-F."/>
            <person name="Otis C."/>
            <person name="Turmel M."/>
            <person name="Lemieux C."/>
        </authorList>
    </citation>
    <scope>NUCLEOTIDE SEQUENCE [LARGE SCALE GENOMIC DNA]</scope>
    <source>
        <strain evidence="5 6">CCMP1205</strain>
    </source>
</reference>
<organism evidence="5 6">
    <name type="scientific">Chloropicon primus</name>
    <dbReference type="NCBI Taxonomy" id="1764295"/>
    <lineage>
        <taxon>Eukaryota</taxon>
        <taxon>Viridiplantae</taxon>
        <taxon>Chlorophyta</taxon>
        <taxon>Chloropicophyceae</taxon>
        <taxon>Chloropicales</taxon>
        <taxon>Chloropicaceae</taxon>
        <taxon>Chloropicon</taxon>
    </lineage>
</organism>
<keyword evidence="2 3" id="KW-0040">ANK repeat</keyword>
<feature type="compositionally biased region" description="Acidic residues" evidence="4">
    <location>
        <begin position="137"/>
        <end position="154"/>
    </location>
</feature>
<evidence type="ECO:0000313" key="5">
    <source>
        <dbReference type="EMBL" id="QDZ23426.1"/>
    </source>
</evidence>
<dbReference type="GO" id="GO:0085020">
    <property type="term" value="P:protein K6-linked ubiquitination"/>
    <property type="evidence" value="ECO:0007669"/>
    <property type="project" value="TreeGrafter"/>
</dbReference>
<accession>A0A5B8MST8</accession>